<dbReference type="InterPro" id="IPR002656">
    <property type="entry name" value="Acyl_transf_3_dom"/>
</dbReference>
<dbReference type="InterPro" id="IPR052728">
    <property type="entry name" value="O2_lipid_transport_reg"/>
</dbReference>
<keyword evidence="2" id="KW-1185">Reference proteome</keyword>
<proteinExistence type="predicted"/>
<sequence>VEPFLFAHDTIPQQREFFVGSYASGDVQGYASKHRSRWVEPFLFAHDTIPQQREFFVGSYASGDVQGYASKHRSRWLLNSWIEYISGSTNIAVDEVECVRSRYEKQWFETLVPLIEFSSNKLLMWIVAFATVYHLQRGEQTNSLLMRLFLAFSVKKNFIAITTLPKDSQSTIGCIFGLRFLITVWVIVGHSSIFIQDFLSNPEIYRRQLTDNFFGQLVTNCMLSVDTFFVLSATLTSFHWFRSISRAGAQQKLTSLGYWLRFYRHRVLRLWPAYLYVLLVTVLRFSRSHFHPMWAPEDQGEMCRKNWWKNALFINSFSDNLCMPWT</sequence>
<dbReference type="GO" id="GO:0016747">
    <property type="term" value="F:acyltransferase activity, transferring groups other than amino-acyl groups"/>
    <property type="evidence" value="ECO:0007669"/>
    <property type="project" value="InterPro"/>
</dbReference>
<feature type="domain" description="Acyltransferase 3" evidence="1">
    <location>
        <begin position="177"/>
        <end position="284"/>
    </location>
</feature>
<dbReference type="AlphaFoldDB" id="A0A0M3ISQ6"/>
<accession>A0A0M3ISQ6</accession>
<dbReference type="Pfam" id="PF01757">
    <property type="entry name" value="Acyl_transf_3"/>
    <property type="match status" value="1"/>
</dbReference>
<evidence type="ECO:0000313" key="2">
    <source>
        <dbReference type="Proteomes" id="UP000036681"/>
    </source>
</evidence>
<evidence type="ECO:0000259" key="1">
    <source>
        <dbReference type="Pfam" id="PF01757"/>
    </source>
</evidence>
<organism evidence="2 3">
    <name type="scientific">Ascaris lumbricoides</name>
    <name type="common">Giant roundworm</name>
    <dbReference type="NCBI Taxonomy" id="6252"/>
    <lineage>
        <taxon>Eukaryota</taxon>
        <taxon>Metazoa</taxon>
        <taxon>Ecdysozoa</taxon>
        <taxon>Nematoda</taxon>
        <taxon>Chromadorea</taxon>
        <taxon>Rhabditida</taxon>
        <taxon>Spirurina</taxon>
        <taxon>Ascaridomorpha</taxon>
        <taxon>Ascaridoidea</taxon>
        <taxon>Ascarididae</taxon>
        <taxon>Ascaris</taxon>
    </lineage>
</organism>
<dbReference type="Proteomes" id="UP000036681">
    <property type="component" value="Unplaced"/>
</dbReference>
<dbReference type="PANTHER" id="PTHR11161:SF70">
    <property type="entry name" value="ACYLTRANSFERASE 3 DOMAIN-CONTAINING PROTEIN"/>
    <property type="match status" value="1"/>
</dbReference>
<dbReference type="PANTHER" id="PTHR11161">
    <property type="entry name" value="O-ACYLTRANSFERASE"/>
    <property type="match status" value="1"/>
</dbReference>
<protein>
    <submittedName>
        <fullName evidence="3">Acyl_transf_3 domain-containing protein</fullName>
    </submittedName>
</protein>
<name>A0A0M3ISQ6_ASCLU</name>
<evidence type="ECO:0000313" key="3">
    <source>
        <dbReference type="WBParaSite" id="ALUE_0002178401-mRNA-1"/>
    </source>
</evidence>
<dbReference type="WBParaSite" id="ALUE_0002178401-mRNA-1">
    <property type="protein sequence ID" value="ALUE_0002178401-mRNA-1"/>
    <property type="gene ID" value="ALUE_0002178401"/>
</dbReference>
<reference evidence="3" key="1">
    <citation type="submission" date="2017-02" db="UniProtKB">
        <authorList>
            <consortium name="WormBaseParasite"/>
        </authorList>
    </citation>
    <scope>IDENTIFICATION</scope>
</reference>